<feature type="compositionally biased region" description="Basic and acidic residues" evidence="1">
    <location>
        <begin position="235"/>
        <end position="248"/>
    </location>
</feature>
<dbReference type="RefSeq" id="WP_271916069.1">
    <property type="nucleotide sequence ID" value="NZ_JAQNDO010000001.1"/>
</dbReference>
<name>A0ABT5EGC7_9BACT</name>
<evidence type="ECO:0000313" key="3">
    <source>
        <dbReference type="Proteomes" id="UP001221411"/>
    </source>
</evidence>
<dbReference type="EMBL" id="JAQNDO010000001">
    <property type="protein sequence ID" value="MDC0740863.1"/>
    <property type="molecule type" value="Genomic_DNA"/>
</dbReference>
<organism evidence="2 3">
    <name type="scientific">Polyangium mundeleinium</name>
    <dbReference type="NCBI Taxonomy" id="2995306"/>
    <lineage>
        <taxon>Bacteria</taxon>
        <taxon>Pseudomonadati</taxon>
        <taxon>Myxococcota</taxon>
        <taxon>Polyangia</taxon>
        <taxon>Polyangiales</taxon>
        <taxon>Polyangiaceae</taxon>
        <taxon>Polyangium</taxon>
    </lineage>
</organism>
<feature type="region of interest" description="Disordered" evidence="1">
    <location>
        <begin position="235"/>
        <end position="268"/>
    </location>
</feature>
<sequence>MTQGERRTIGFDRPVQLEWLDALAYRLAAGASAKEAREVIWNLLDGVVAGETLQSARGKTLTVVSRIWLTVPPGVSPMRDAALLLIRHASVEERQAIHWALMSAAYTFFVDLASSIGKLIALNGEISLSQLTRRLVEVWGDRSTLRPAAQRVVRSMIRWGVLREGERPGQYLPPTKRIVVSAEVSELLLEGLLLAAGRGGMPLSQLLMHPAAFPFELRFDPTRLRKSARLRLHRQGDQADYVEREETRPASSARAIPKERPRAARRGG</sequence>
<keyword evidence="3" id="KW-1185">Reference proteome</keyword>
<accession>A0ABT5EGC7</accession>
<comment type="caution">
    <text evidence="2">The sequence shown here is derived from an EMBL/GenBank/DDBJ whole genome shotgun (WGS) entry which is preliminary data.</text>
</comment>
<proteinExistence type="predicted"/>
<evidence type="ECO:0000313" key="2">
    <source>
        <dbReference type="EMBL" id="MDC0740863.1"/>
    </source>
</evidence>
<gene>
    <name evidence="2" type="ORF">POL67_05865</name>
</gene>
<evidence type="ECO:0000256" key="1">
    <source>
        <dbReference type="SAM" id="MobiDB-lite"/>
    </source>
</evidence>
<protein>
    <submittedName>
        <fullName evidence="2">Uncharacterized protein</fullName>
    </submittedName>
</protein>
<reference evidence="2 3" key="1">
    <citation type="submission" date="2022-11" db="EMBL/GenBank/DDBJ databases">
        <title>Minimal conservation of predation-associated metabolite biosynthetic gene clusters underscores biosynthetic potential of Myxococcota including descriptions for ten novel species: Archangium lansinium sp. nov., Myxococcus landrumus sp. nov., Nannocystis bai.</title>
        <authorList>
            <person name="Ahearne A."/>
            <person name="Stevens C."/>
            <person name="Dowd S."/>
        </authorList>
    </citation>
    <scope>NUCLEOTIDE SEQUENCE [LARGE SCALE GENOMIC DNA]</scope>
    <source>
        <strain evidence="2 3">RJM3</strain>
    </source>
</reference>
<dbReference type="Proteomes" id="UP001221411">
    <property type="component" value="Unassembled WGS sequence"/>
</dbReference>